<feature type="domain" description="PRD" evidence="14">
    <location>
        <begin position="283"/>
        <end position="390"/>
    </location>
</feature>
<dbReference type="InterPro" id="IPR016152">
    <property type="entry name" value="PTrfase/Anion_transptr"/>
</dbReference>
<dbReference type="PANTHER" id="PTHR36203:SF1">
    <property type="entry name" value="ASCORBATE-SPECIFIC PTS SYSTEM EIIA COMPONENT"/>
    <property type="match status" value="1"/>
</dbReference>
<dbReference type="PROSITE" id="PS51099">
    <property type="entry name" value="PTS_EIIB_TYPE_2"/>
    <property type="match status" value="1"/>
</dbReference>
<dbReference type="InterPro" id="IPR002178">
    <property type="entry name" value="PTS_EIIA_type-2_dom"/>
</dbReference>
<dbReference type="CDD" id="cd05568">
    <property type="entry name" value="PTS_IIB_bgl_like"/>
    <property type="match status" value="1"/>
</dbReference>
<proteinExistence type="predicted"/>
<dbReference type="InterPro" id="IPR036388">
    <property type="entry name" value="WH-like_DNA-bd_sf"/>
</dbReference>
<comment type="caution">
    <text evidence="15">The sequence shown here is derived from an EMBL/GenBank/DDBJ whole genome shotgun (WGS) entry which is preliminary data.</text>
</comment>
<dbReference type="InterPro" id="IPR011608">
    <property type="entry name" value="PRD"/>
</dbReference>
<feature type="domain" description="PTS EIIB type-2" evidence="13">
    <location>
        <begin position="394"/>
        <end position="482"/>
    </location>
</feature>
<organism evidence="15 16">
    <name type="scientific">Enterococcus wangshanyuanii</name>
    <dbReference type="NCBI Taxonomy" id="2005703"/>
    <lineage>
        <taxon>Bacteria</taxon>
        <taxon>Bacillati</taxon>
        <taxon>Bacillota</taxon>
        <taxon>Bacilli</taxon>
        <taxon>Lactobacillales</taxon>
        <taxon>Enterococcaceae</taxon>
        <taxon>Enterococcus</taxon>
    </lineage>
</organism>
<dbReference type="PROSITE" id="PS51094">
    <property type="entry name" value="PTS_EIIA_TYPE_2"/>
    <property type="match status" value="1"/>
</dbReference>
<evidence type="ECO:0000256" key="10">
    <source>
        <dbReference type="ARBA" id="ARBA00041175"/>
    </source>
</evidence>
<dbReference type="InterPro" id="IPR013011">
    <property type="entry name" value="PTS_EIIB_2"/>
</dbReference>
<evidence type="ECO:0000256" key="9">
    <source>
        <dbReference type="ARBA" id="ARBA00037387"/>
    </source>
</evidence>
<dbReference type="Gene3D" id="3.40.930.10">
    <property type="entry name" value="Mannitol-specific EII, Chain A"/>
    <property type="match status" value="1"/>
</dbReference>
<keyword evidence="8" id="KW-0010">Activator</keyword>
<keyword evidence="7" id="KW-0418">Kinase</keyword>
<keyword evidence="16" id="KW-1185">Reference proteome</keyword>
<keyword evidence="4" id="KW-0597">Phosphoprotein</keyword>
<dbReference type="Pfam" id="PF00359">
    <property type="entry name" value="PTS_EIIA_2"/>
    <property type="match status" value="1"/>
</dbReference>
<protein>
    <recommendedName>
        <fullName evidence="10">Ascorbate-specific PTS system EIIA component</fullName>
    </recommendedName>
    <alternativeName>
        <fullName evidence="11">Ascorbate-specific phosphotransferase enzyme IIA component</fullName>
    </alternativeName>
</protein>
<evidence type="ECO:0000259" key="12">
    <source>
        <dbReference type="PROSITE" id="PS51094"/>
    </source>
</evidence>
<keyword evidence="5" id="KW-0808">Transferase</keyword>
<dbReference type="Gene3D" id="1.10.10.10">
    <property type="entry name" value="Winged helix-like DNA-binding domain superfamily/Winged helix DNA-binding domain"/>
    <property type="match status" value="1"/>
</dbReference>
<dbReference type="Pfam" id="PF05043">
    <property type="entry name" value="Mga"/>
    <property type="match status" value="1"/>
</dbReference>
<evidence type="ECO:0000259" key="13">
    <source>
        <dbReference type="PROSITE" id="PS51099"/>
    </source>
</evidence>
<dbReference type="Pfam" id="PF00874">
    <property type="entry name" value="PRD"/>
    <property type="match status" value="1"/>
</dbReference>
<dbReference type="Gene3D" id="1.10.1790.10">
    <property type="entry name" value="PRD domain"/>
    <property type="match status" value="1"/>
</dbReference>
<comment type="function">
    <text evidence="9">The phosphoenolpyruvate-dependent sugar phosphotransferase system (sugar PTS), a major carbohydrate active transport system, catalyzes the phosphorylation of incoming sugar substrates concomitantly with their translocation across the cell membrane. The enzyme II UlaABC PTS system is involved in ascorbate transport.</text>
</comment>
<keyword evidence="3" id="KW-0963">Cytoplasm</keyword>
<keyword evidence="15" id="KW-0762">Sugar transport</keyword>
<keyword evidence="2" id="KW-0813">Transport</keyword>
<evidence type="ECO:0000256" key="4">
    <source>
        <dbReference type="ARBA" id="ARBA00022553"/>
    </source>
</evidence>
<evidence type="ECO:0000256" key="3">
    <source>
        <dbReference type="ARBA" id="ARBA00022490"/>
    </source>
</evidence>
<evidence type="ECO:0000313" key="16">
    <source>
        <dbReference type="Proteomes" id="UP000630615"/>
    </source>
</evidence>
<dbReference type="Proteomes" id="UP000630615">
    <property type="component" value="Unassembled WGS sequence"/>
</dbReference>
<feature type="domain" description="PTS EIIA type-2" evidence="12">
    <location>
        <begin position="540"/>
        <end position="681"/>
    </location>
</feature>
<reference evidence="16" key="1">
    <citation type="journal article" date="2019" name="Int. J. Syst. Evol. Microbiol.">
        <title>The Global Catalogue of Microorganisms (GCM) 10K type strain sequencing project: providing services to taxonomists for standard genome sequencing and annotation.</title>
        <authorList>
            <consortium name="The Broad Institute Genomics Platform"/>
            <consortium name="The Broad Institute Genome Sequencing Center for Infectious Disease"/>
            <person name="Wu L."/>
            <person name="Ma J."/>
        </authorList>
    </citation>
    <scope>NUCLEOTIDE SEQUENCE [LARGE SCALE GENOMIC DNA]</scope>
    <source>
        <strain evidence="16">CGMCC 1.15942</strain>
    </source>
</reference>
<evidence type="ECO:0000313" key="15">
    <source>
        <dbReference type="EMBL" id="GGC93842.1"/>
    </source>
</evidence>
<evidence type="ECO:0000256" key="1">
    <source>
        <dbReference type="ARBA" id="ARBA00004496"/>
    </source>
</evidence>
<evidence type="ECO:0000259" key="14">
    <source>
        <dbReference type="PROSITE" id="PS51372"/>
    </source>
</evidence>
<dbReference type="InterPro" id="IPR051351">
    <property type="entry name" value="Ascorbate-PTS_EIIA_comp"/>
</dbReference>
<dbReference type="PROSITE" id="PS51372">
    <property type="entry name" value="PRD_2"/>
    <property type="match status" value="1"/>
</dbReference>
<dbReference type="CDD" id="cd00211">
    <property type="entry name" value="PTS_IIA_fru"/>
    <property type="match status" value="1"/>
</dbReference>
<gene>
    <name evidence="15" type="ORF">GCM10011573_24360</name>
</gene>
<evidence type="ECO:0000256" key="6">
    <source>
        <dbReference type="ARBA" id="ARBA00022683"/>
    </source>
</evidence>
<dbReference type="SUPFAM" id="SSF55804">
    <property type="entry name" value="Phoshotransferase/anion transport protein"/>
    <property type="match status" value="1"/>
</dbReference>
<keyword evidence="6" id="KW-0598">Phosphotransferase system</keyword>
<dbReference type="PANTHER" id="PTHR36203">
    <property type="entry name" value="ASCORBATE-SPECIFIC PTS SYSTEM EIIA COMPONENT"/>
    <property type="match status" value="1"/>
</dbReference>
<evidence type="ECO:0000256" key="8">
    <source>
        <dbReference type="ARBA" id="ARBA00023159"/>
    </source>
</evidence>
<evidence type="ECO:0000256" key="2">
    <source>
        <dbReference type="ARBA" id="ARBA00022448"/>
    </source>
</evidence>
<sequence>MDSMAVQILQLIVSNTSISLQQLEREIRASKGQIEYRIKKINAFLRIQGKERISKNGQIVSSDLDVQHLAQLLDELSPLVYLTDTERQHYLLVILLFNDTSSLASLAQRLAVSKNTILKDNKKLSSQLKKQHIDLVYSRKSGYYLEGEELSIRKIGIKAIREILNDTQEAARFNSVFATDLQRIKKLQAQLELLEKHLNLTFTEAKLVDLSFVLYMCTKRIARGNKLKKDVLKHVIPMVDRSFYEEVSATLSYFFEGLDDPAEAEFISLQILSSSLIWNRTQQKNAQLITAIQATIQQFELLGITTINEKEELTEALYQHILPASYRIKFGVPDNNPSAKKIIEEYEHIHQLVKAAIQPIESVLKVVFPEDELTYITVLFLSFLKNDLVKKDKKQAVVVCLQGISISRLLLENLKELFPDIHFVRYMSLREFYEMDDRYIDYIFSTVHLDTEKTVFFIRHFLNGTEKALLSQEVEKELGATNKKRAATIETNKVLEIVDQYASVTEKLLLEKNLDAYFHSLNYQQTSTLPHSSGKQQLLNLLPIEHIQIYQGSLTFSEAIHVASKPLIERKFVEADYAKTIIKNYDPAYPYFVIAPETAIPHAGPEDGVRKLGMSLLLLKKPVYFSDELPVRLIFMIAPKDKKSHINAISSLYDFVNDRRHLERLLSKNYERELKAYLDEQLGCR</sequence>
<dbReference type="InterPro" id="IPR007737">
    <property type="entry name" value="Mga_HTH"/>
</dbReference>
<evidence type="ECO:0000256" key="7">
    <source>
        <dbReference type="ARBA" id="ARBA00022777"/>
    </source>
</evidence>
<evidence type="ECO:0000256" key="5">
    <source>
        <dbReference type="ARBA" id="ARBA00022679"/>
    </source>
</evidence>
<evidence type="ECO:0000256" key="11">
    <source>
        <dbReference type="ARBA" id="ARBA00042072"/>
    </source>
</evidence>
<dbReference type="SUPFAM" id="SSF63520">
    <property type="entry name" value="PTS-regulatory domain, PRD"/>
    <property type="match status" value="1"/>
</dbReference>
<dbReference type="InterPro" id="IPR036634">
    <property type="entry name" value="PRD_sf"/>
</dbReference>
<accession>A0ABQ1PBC0</accession>
<name>A0ABQ1PBC0_9ENTE</name>
<dbReference type="EMBL" id="BMKI01000005">
    <property type="protein sequence ID" value="GGC93842.1"/>
    <property type="molecule type" value="Genomic_DNA"/>
</dbReference>
<comment type="subcellular location">
    <subcellularLocation>
        <location evidence="1">Cytoplasm</location>
    </subcellularLocation>
</comment>